<dbReference type="GO" id="GO:0090374">
    <property type="term" value="P:oligopeptide export from mitochondrion"/>
    <property type="evidence" value="ECO:0007669"/>
    <property type="project" value="TreeGrafter"/>
</dbReference>
<organism evidence="15 16">
    <name type="scientific">Penicillium subrubescens</name>
    <dbReference type="NCBI Taxonomy" id="1316194"/>
    <lineage>
        <taxon>Eukaryota</taxon>
        <taxon>Fungi</taxon>
        <taxon>Dikarya</taxon>
        <taxon>Ascomycota</taxon>
        <taxon>Pezizomycotina</taxon>
        <taxon>Eurotiomycetes</taxon>
        <taxon>Eurotiomycetidae</taxon>
        <taxon>Eurotiales</taxon>
        <taxon>Aspergillaceae</taxon>
        <taxon>Penicillium</taxon>
    </lineage>
</organism>
<dbReference type="GO" id="GO:0005743">
    <property type="term" value="C:mitochondrial inner membrane"/>
    <property type="evidence" value="ECO:0007669"/>
    <property type="project" value="TreeGrafter"/>
</dbReference>
<dbReference type="STRING" id="1316194.A0A1Q5UKP8"/>
<feature type="transmembrane region" description="Helical" evidence="12">
    <location>
        <begin position="90"/>
        <end position="111"/>
    </location>
</feature>
<sequence>MNDQEDNAESEILRRQIQTSHFEASPFEVFRYYTAIDFTIVSISAFAALLAGSTRILPSIVFSQLADTFSQIENGTFEEKSASKTIQVKALYFVYIAIGAFVCQFLSRFGFIFTGERVTHRIQNAYLESVLRQNMAFFDDRGSGELAMQLTADTEKMQQALSEKLAMMISALGTLAATLILSFVLYWKLTLILLWSLVFGALIYFAGKRVGKKFTADGRSAESAGNSMAEEAISAIRTTASLGLEDLISERFHKYLDLMSKNGLFMKSFTGLLLGCAVGAGYINFALAFWQGTRFFVSKEASFIDVVTIALATKTATFSILGVSGNVDAFVSAIAVSRQLFSVIHRTSPIDSASATGLTLDNVKGEIEFRNVKHIYPARPEKAIFNDLNIRIEAGQTVGIVGLSGSGKSTIVHLLERFYEIAQGWILLDGQDIKSLNVAWLRSQICLVDQEPFLFDGSIKNNILDGLPRTTLQQISNEDKNDLVETAAKAACAHDFIMRLPLGYDNWVGTNGLSLSGGQKQRIAIARALISTAKILILDEATAALDTETERSIQQELKKQKINRSQHRTTLIITHRLSTVEEVDNILVFMEGKVIEQGTHSSLMTAKGSYYHLVEMQKSESASASPKEKQIAWTEKESDNIEDRSTKILDQKIQEDSPSKEGEKSLDSRVSRLRFIASLSRREFPVILGGIVSSLIAGCEEPVAAILFGECVEILSRGIKTGDDDTQSKVNFWSLMFLVLALVQCFAFCLQGAAFAYCSEKLLHTARYRVLRAILKQNIAFFDSKDHSAGSLISFLATETTHLAGISGATFGTVLISLSTLVAALIVSCIYGWKLALVCASLVPVIFAGGFYGVRIAGSHQAKTAHLFSSASSFANNSLSGIRTVTALNRQKQILSTFGTYHRDAQEKSLGMNTTTSLFFALSQSVLYCCMALGCWYGGTLITSRDYTLFQFTVVYSTVLLSSLSAGIVFSYAPDFGRAFQAASKLQDLLEKQSTIDYTSNDGLRLVDPRGEIEFQNVSFSYPSSPEKEILSNFSLKIPSQQHIAFVGETGCGKTTIFSLLERFYDTDSGQILIDGVPIKDLNVRDYRRLIGLVTQEPVLFSGTIQENLLCGQDDVPDGVLEKVCREANIYDFIQSLPSGFSTVVGTRGVMLSGGQKQRLALARALIRNPRILLLDEATSAVDAQSEMLIKNAIDVAVAGRTTITITHRLSTIRNADKICVLERGKIIEAGTHVELIEKRGRYWKFHENTN</sequence>
<dbReference type="EMBL" id="MNBE01000157">
    <property type="protein sequence ID" value="OKP13029.1"/>
    <property type="molecule type" value="Genomic_DNA"/>
</dbReference>
<dbReference type="CDD" id="cd18578">
    <property type="entry name" value="ABC_6TM_Pgp_ABCB1_D2_like"/>
    <property type="match status" value="1"/>
</dbReference>
<evidence type="ECO:0000256" key="2">
    <source>
        <dbReference type="ARBA" id="ARBA00007577"/>
    </source>
</evidence>
<dbReference type="InterPro" id="IPR003593">
    <property type="entry name" value="AAA+_ATPase"/>
</dbReference>
<evidence type="ECO:0000256" key="12">
    <source>
        <dbReference type="SAM" id="Phobius"/>
    </source>
</evidence>
<evidence type="ECO:0000256" key="8">
    <source>
        <dbReference type="ARBA" id="ARBA00022989"/>
    </source>
</evidence>
<feature type="transmembrane region" description="Helical" evidence="12">
    <location>
        <begin position="951"/>
        <end position="973"/>
    </location>
</feature>
<evidence type="ECO:0000259" key="14">
    <source>
        <dbReference type="PROSITE" id="PS50929"/>
    </source>
</evidence>
<evidence type="ECO:0000256" key="11">
    <source>
        <dbReference type="ARBA" id="ARBA00049740"/>
    </source>
</evidence>
<dbReference type="PROSITE" id="PS50929">
    <property type="entry name" value="ABC_TM1F"/>
    <property type="match status" value="2"/>
</dbReference>
<feature type="domain" description="ABC transmembrane type-1" evidence="14">
    <location>
        <begin position="43"/>
        <end position="332"/>
    </location>
</feature>
<feature type="transmembrane region" description="Helical" evidence="12">
    <location>
        <begin position="803"/>
        <end position="827"/>
    </location>
</feature>
<evidence type="ECO:0000259" key="13">
    <source>
        <dbReference type="PROSITE" id="PS50893"/>
    </source>
</evidence>
<dbReference type="InterPro" id="IPR011527">
    <property type="entry name" value="ABC1_TM_dom"/>
</dbReference>
<evidence type="ECO:0000256" key="9">
    <source>
        <dbReference type="ARBA" id="ARBA00023136"/>
    </source>
</evidence>
<dbReference type="Proteomes" id="UP000186955">
    <property type="component" value="Unassembled WGS sequence"/>
</dbReference>
<dbReference type="PROSITE" id="PS50893">
    <property type="entry name" value="ABC_TRANSPORTER_2"/>
    <property type="match status" value="2"/>
</dbReference>
<feature type="transmembrane region" description="Helical" evidence="12">
    <location>
        <begin position="833"/>
        <end position="854"/>
    </location>
</feature>
<dbReference type="CDD" id="cd03249">
    <property type="entry name" value="ABC_MTABC3_MDL1_MDL2"/>
    <property type="match status" value="1"/>
</dbReference>
<dbReference type="InterPro" id="IPR036640">
    <property type="entry name" value="ABC1_TM_sf"/>
</dbReference>
<dbReference type="SUPFAM" id="SSF52540">
    <property type="entry name" value="P-loop containing nucleoside triphosphate hydrolases"/>
    <property type="match status" value="2"/>
</dbReference>
<keyword evidence="3" id="KW-0813">Transport</keyword>
<evidence type="ECO:0000256" key="4">
    <source>
        <dbReference type="ARBA" id="ARBA00022692"/>
    </source>
</evidence>
<evidence type="ECO:0000256" key="3">
    <source>
        <dbReference type="ARBA" id="ARBA00022448"/>
    </source>
</evidence>
<feature type="transmembrane region" description="Helical" evidence="12">
    <location>
        <begin position="32"/>
        <end position="52"/>
    </location>
</feature>
<dbReference type="PANTHER" id="PTHR43394:SF1">
    <property type="entry name" value="ATP-BINDING CASSETTE SUB-FAMILY B MEMBER 10, MITOCHONDRIAL"/>
    <property type="match status" value="1"/>
</dbReference>
<feature type="domain" description="ABC transporter" evidence="13">
    <location>
        <begin position="367"/>
        <end position="616"/>
    </location>
</feature>
<comment type="similarity">
    <text evidence="2">Belongs to the ABC transporter superfamily. ABCB family. Multidrug resistance exporter (TC 3.A.1.201) subfamily.</text>
</comment>
<dbReference type="Pfam" id="PF00664">
    <property type="entry name" value="ABC_membrane"/>
    <property type="match status" value="2"/>
</dbReference>
<dbReference type="OrthoDB" id="6500128at2759"/>
<name>A0A1Q5UKP8_9EURO</name>
<feature type="transmembrane region" description="Helical" evidence="12">
    <location>
        <begin position="732"/>
        <end position="758"/>
    </location>
</feature>
<dbReference type="PANTHER" id="PTHR43394">
    <property type="entry name" value="ATP-DEPENDENT PERMEASE MDL1, MITOCHONDRIAL"/>
    <property type="match status" value="1"/>
</dbReference>
<feature type="domain" description="ABC transporter" evidence="13">
    <location>
        <begin position="1013"/>
        <end position="1249"/>
    </location>
</feature>
<keyword evidence="4 12" id="KW-0812">Transmembrane</keyword>
<keyword evidence="8 12" id="KW-1133">Transmembrane helix</keyword>
<dbReference type="InterPro" id="IPR003439">
    <property type="entry name" value="ABC_transporter-like_ATP-bd"/>
</dbReference>
<dbReference type="CDD" id="cd18577">
    <property type="entry name" value="ABC_6TM_Pgp_ABCB1_D1_like"/>
    <property type="match status" value="1"/>
</dbReference>
<protein>
    <recommendedName>
        <fullName evidence="11">ABC multidrug transporter MDR2</fullName>
    </recommendedName>
</protein>
<feature type="transmembrane region" description="Helical" evidence="12">
    <location>
        <begin position="269"/>
        <end position="290"/>
    </location>
</feature>
<evidence type="ECO:0000313" key="15">
    <source>
        <dbReference type="EMBL" id="OKP13029.1"/>
    </source>
</evidence>
<dbReference type="SUPFAM" id="SSF90123">
    <property type="entry name" value="ABC transporter transmembrane region"/>
    <property type="match status" value="2"/>
</dbReference>
<keyword evidence="9 12" id="KW-0472">Membrane</keyword>
<dbReference type="Gene3D" id="3.40.50.300">
    <property type="entry name" value="P-loop containing nucleotide triphosphate hydrolases"/>
    <property type="match status" value="2"/>
</dbReference>
<evidence type="ECO:0000256" key="1">
    <source>
        <dbReference type="ARBA" id="ARBA00004141"/>
    </source>
</evidence>
<dbReference type="AlphaFoldDB" id="A0A1Q5UKP8"/>
<dbReference type="InterPro" id="IPR039421">
    <property type="entry name" value="Type_1_exporter"/>
</dbReference>
<dbReference type="InterPro" id="IPR027417">
    <property type="entry name" value="P-loop_NTPase"/>
</dbReference>
<dbReference type="InterPro" id="IPR017871">
    <property type="entry name" value="ABC_transporter-like_CS"/>
</dbReference>
<dbReference type="Pfam" id="PF00005">
    <property type="entry name" value="ABC_tran"/>
    <property type="match status" value="2"/>
</dbReference>
<accession>A0A1Q5UKP8</accession>
<evidence type="ECO:0000256" key="5">
    <source>
        <dbReference type="ARBA" id="ARBA00022737"/>
    </source>
</evidence>
<keyword evidence="7" id="KW-0067">ATP-binding</keyword>
<keyword evidence="10" id="KW-0325">Glycoprotein</keyword>
<keyword evidence="6" id="KW-0547">Nucleotide-binding</keyword>
<comment type="caution">
    <text evidence="15">The sequence shown here is derived from an EMBL/GenBank/DDBJ whole genome shotgun (WGS) entry which is preliminary data.</text>
</comment>
<feature type="transmembrane region" description="Helical" evidence="12">
    <location>
        <begin position="191"/>
        <end position="207"/>
    </location>
</feature>
<dbReference type="PROSITE" id="PS00211">
    <property type="entry name" value="ABC_TRANSPORTER_1"/>
    <property type="match status" value="2"/>
</dbReference>
<proteinExistence type="inferred from homology"/>
<dbReference type="FunFam" id="3.40.50.300:FF:000240">
    <property type="entry name" value="ABC transporter B family member 20"/>
    <property type="match status" value="2"/>
</dbReference>
<dbReference type="GO" id="GO:0015421">
    <property type="term" value="F:ABC-type oligopeptide transporter activity"/>
    <property type="evidence" value="ECO:0007669"/>
    <property type="project" value="TreeGrafter"/>
</dbReference>
<gene>
    <name evidence="15" type="ORF">PENSUB_1129</name>
</gene>
<evidence type="ECO:0000256" key="6">
    <source>
        <dbReference type="ARBA" id="ARBA00022741"/>
    </source>
</evidence>
<dbReference type="SMART" id="SM00382">
    <property type="entry name" value="AAA"/>
    <property type="match status" value="2"/>
</dbReference>
<comment type="subcellular location">
    <subcellularLocation>
        <location evidence="1">Membrane</location>
        <topology evidence="1">Multi-pass membrane protein</topology>
    </subcellularLocation>
</comment>
<reference evidence="15 16" key="1">
    <citation type="submission" date="2016-10" db="EMBL/GenBank/DDBJ databases">
        <title>Genome sequence of the ascomycete fungus Penicillium subrubescens.</title>
        <authorList>
            <person name="De Vries R.P."/>
            <person name="Peng M."/>
            <person name="Dilokpimol A."/>
            <person name="Hilden K."/>
            <person name="Makela M.R."/>
            <person name="Grigoriev I."/>
            <person name="Riley R."/>
            <person name="Granchi Z."/>
        </authorList>
    </citation>
    <scope>NUCLEOTIDE SEQUENCE [LARGE SCALE GENOMIC DNA]</scope>
    <source>
        <strain evidence="15 16">CBS 132785</strain>
    </source>
</reference>
<dbReference type="GO" id="GO:0005524">
    <property type="term" value="F:ATP binding"/>
    <property type="evidence" value="ECO:0007669"/>
    <property type="project" value="UniProtKB-KW"/>
</dbReference>
<evidence type="ECO:0000256" key="10">
    <source>
        <dbReference type="ARBA" id="ARBA00023180"/>
    </source>
</evidence>
<dbReference type="Gene3D" id="1.20.1560.10">
    <property type="entry name" value="ABC transporter type 1, transmembrane domain"/>
    <property type="match status" value="1"/>
</dbReference>
<dbReference type="GO" id="GO:0016887">
    <property type="term" value="F:ATP hydrolysis activity"/>
    <property type="evidence" value="ECO:0007669"/>
    <property type="project" value="InterPro"/>
</dbReference>
<feature type="domain" description="ABC transmembrane type-1" evidence="14">
    <location>
        <begin position="688"/>
        <end position="978"/>
    </location>
</feature>
<evidence type="ECO:0000313" key="16">
    <source>
        <dbReference type="Proteomes" id="UP000186955"/>
    </source>
</evidence>
<feature type="transmembrane region" description="Helical" evidence="12">
    <location>
        <begin position="165"/>
        <end position="185"/>
    </location>
</feature>
<feature type="transmembrane region" description="Helical" evidence="12">
    <location>
        <begin position="918"/>
        <end position="939"/>
    </location>
</feature>
<keyword evidence="16" id="KW-1185">Reference proteome</keyword>
<evidence type="ECO:0000256" key="7">
    <source>
        <dbReference type="ARBA" id="ARBA00022840"/>
    </source>
</evidence>
<keyword evidence="5" id="KW-0677">Repeat</keyword>